<feature type="domain" description="Biotin carboxylation" evidence="5">
    <location>
        <begin position="42"/>
        <end position="157"/>
    </location>
</feature>
<name>A0A103Y7G1_CYNCS</name>
<keyword evidence="1" id="KW-0436">Ligase</keyword>
<keyword evidence="3" id="KW-0067">ATP-binding</keyword>
<proteinExistence type="predicted"/>
<dbReference type="Proteomes" id="UP000243975">
    <property type="component" value="Unassembled WGS sequence"/>
</dbReference>
<evidence type="ECO:0000256" key="2">
    <source>
        <dbReference type="ARBA" id="ARBA00022741"/>
    </source>
</evidence>
<protein>
    <submittedName>
        <fullName evidence="6">Biotin carboxylation domain-containing protein</fullName>
    </submittedName>
</protein>
<dbReference type="GO" id="GO:0005739">
    <property type="term" value="C:mitochondrion"/>
    <property type="evidence" value="ECO:0007669"/>
    <property type="project" value="TreeGrafter"/>
</dbReference>
<dbReference type="PROSITE" id="PS50979">
    <property type="entry name" value="BC"/>
    <property type="match status" value="1"/>
</dbReference>
<dbReference type="AlphaFoldDB" id="A0A103Y7G1"/>
<gene>
    <name evidence="6" type="ORF">Ccrd_017784</name>
</gene>
<dbReference type="InterPro" id="IPR016185">
    <property type="entry name" value="PreATP-grasp_dom_sf"/>
</dbReference>
<dbReference type="Gene3D" id="3.40.50.20">
    <property type="match status" value="1"/>
</dbReference>
<dbReference type="OMA" id="MASIIYR"/>
<dbReference type="PANTHER" id="PTHR18866">
    <property type="entry name" value="CARBOXYLASE:PYRUVATE/ACETYL-COA/PROPIONYL-COA CARBOXYLASE"/>
    <property type="match status" value="1"/>
</dbReference>
<dbReference type="PANTHER" id="PTHR18866:SF33">
    <property type="entry name" value="METHYLCROTONOYL-COA CARBOXYLASE SUBUNIT ALPHA, MITOCHONDRIAL-RELATED"/>
    <property type="match status" value="1"/>
</dbReference>
<sequence length="157" mass="17407">MSMASIIYRKLHRKSKNRFNYIQVRFASPATDLSNNEKSNRKIEKLLIANRGEIACRIMRTAKRLGIQTVAVYSDADRYSLHVKSADEAVRIGPPPARLSYLNASSIIEAAVRTGAQAIHPGYGFLSENADFAQLCENEGFTFVGPPASSIREMGDK</sequence>
<dbReference type="Gramene" id="KVI03923">
    <property type="protein sequence ID" value="KVI03923"/>
    <property type="gene ID" value="Ccrd_017784"/>
</dbReference>
<evidence type="ECO:0000259" key="5">
    <source>
        <dbReference type="PROSITE" id="PS50979"/>
    </source>
</evidence>
<dbReference type="STRING" id="59895.A0A103Y7G1"/>
<feature type="non-terminal residue" evidence="6">
    <location>
        <position position="157"/>
    </location>
</feature>
<dbReference type="SUPFAM" id="SSF52440">
    <property type="entry name" value="PreATP-grasp domain"/>
    <property type="match status" value="1"/>
</dbReference>
<dbReference type="EMBL" id="LEKV01002321">
    <property type="protein sequence ID" value="KVI03923.1"/>
    <property type="molecule type" value="Genomic_DNA"/>
</dbReference>
<dbReference type="FunFam" id="3.40.50.20:FF:000010">
    <property type="entry name" value="Propionyl-CoA carboxylase subunit alpha"/>
    <property type="match status" value="1"/>
</dbReference>
<keyword evidence="7" id="KW-1185">Reference proteome</keyword>
<evidence type="ECO:0000256" key="1">
    <source>
        <dbReference type="ARBA" id="ARBA00022598"/>
    </source>
</evidence>
<dbReference type="GO" id="GO:0005524">
    <property type="term" value="F:ATP binding"/>
    <property type="evidence" value="ECO:0007669"/>
    <property type="project" value="UniProtKB-KW"/>
</dbReference>
<dbReference type="InterPro" id="IPR011764">
    <property type="entry name" value="Biotin_carboxylation_dom"/>
</dbReference>
<dbReference type="Pfam" id="PF00289">
    <property type="entry name" value="Biotin_carb_N"/>
    <property type="match status" value="1"/>
</dbReference>
<keyword evidence="4" id="KW-0092">Biotin</keyword>
<dbReference type="InterPro" id="IPR050856">
    <property type="entry name" value="Biotin_carboxylase_complex"/>
</dbReference>
<evidence type="ECO:0000256" key="4">
    <source>
        <dbReference type="ARBA" id="ARBA00023267"/>
    </source>
</evidence>
<comment type="caution">
    <text evidence="6">The sequence shown here is derived from an EMBL/GenBank/DDBJ whole genome shotgun (WGS) entry which is preliminary data.</text>
</comment>
<keyword evidence="2" id="KW-0547">Nucleotide-binding</keyword>
<dbReference type="GO" id="GO:0004485">
    <property type="term" value="F:methylcrotonoyl-CoA carboxylase activity"/>
    <property type="evidence" value="ECO:0007669"/>
    <property type="project" value="TreeGrafter"/>
</dbReference>
<organism evidence="6 7">
    <name type="scientific">Cynara cardunculus var. scolymus</name>
    <name type="common">Globe artichoke</name>
    <name type="synonym">Cynara scolymus</name>
    <dbReference type="NCBI Taxonomy" id="59895"/>
    <lineage>
        <taxon>Eukaryota</taxon>
        <taxon>Viridiplantae</taxon>
        <taxon>Streptophyta</taxon>
        <taxon>Embryophyta</taxon>
        <taxon>Tracheophyta</taxon>
        <taxon>Spermatophyta</taxon>
        <taxon>Magnoliopsida</taxon>
        <taxon>eudicotyledons</taxon>
        <taxon>Gunneridae</taxon>
        <taxon>Pentapetalae</taxon>
        <taxon>asterids</taxon>
        <taxon>campanulids</taxon>
        <taxon>Asterales</taxon>
        <taxon>Asteraceae</taxon>
        <taxon>Carduoideae</taxon>
        <taxon>Cardueae</taxon>
        <taxon>Carduinae</taxon>
        <taxon>Cynara</taxon>
    </lineage>
</organism>
<evidence type="ECO:0000256" key="3">
    <source>
        <dbReference type="ARBA" id="ARBA00022840"/>
    </source>
</evidence>
<dbReference type="InterPro" id="IPR005481">
    <property type="entry name" value="BC-like_N"/>
</dbReference>
<evidence type="ECO:0000313" key="6">
    <source>
        <dbReference type="EMBL" id="KVI03923.1"/>
    </source>
</evidence>
<reference evidence="6 7" key="1">
    <citation type="journal article" date="2016" name="Sci. Rep.">
        <title>The genome sequence of the outbreeding globe artichoke constructed de novo incorporating a phase-aware low-pass sequencing strategy of F1 progeny.</title>
        <authorList>
            <person name="Scaglione D."/>
            <person name="Reyes-Chin-Wo S."/>
            <person name="Acquadro A."/>
            <person name="Froenicke L."/>
            <person name="Portis E."/>
            <person name="Beitel C."/>
            <person name="Tirone M."/>
            <person name="Mauro R."/>
            <person name="Lo Monaco A."/>
            <person name="Mauromicale G."/>
            <person name="Faccioli P."/>
            <person name="Cattivelli L."/>
            <person name="Rieseberg L."/>
            <person name="Michelmore R."/>
            <person name="Lanteri S."/>
        </authorList>
    </citation>
    <scope>NUCLEOTIDE SEQUENCE [LARGE SCALE GENOMIC DNA]</scope>
    <source>
        <strain evidence="6">2C</strain>
    </source>
</reference>
<evidence type="ECO:0000313" key="7">
    <source>
        <dbReference type="Proteomes" id="UP000243975"/>
    </source>
</evidence>
<accession>A0A103Y7G1</accession>